<dbReference type="GO" id="GO:0003700">
    <property type="term" value="F:DNA-binding transcription factor activity"/>
    <property type="evidence" value="ECO:0007669"/>
    <property type="project" value="TreeGrafter"/>
</dbReference>
<evidence type="ECO:0000313" key="6">
    <source>
        <dbReference type="Proteomes" id="UP000561045"/>
    </source>
</evidence>
<evidence type="ECO:0000313" key="5">
    <source>
        <dbReference type="EMBL" id="MBB4012919.1"/>
    </source>
</evidence>
<evidence type="ECO:0000256" key="3">
    <source>
        <dbReference type="ARBA" id="ARBA00023163"/>
    </source>
</evidence>
<dbReference type="GO" id="GO:0000976">
    <property type="term" value="F:transcription cis-regulatory region binding"/>
    <property type="evidence" value="ECO:0007669"/>
    <property type="project" value="TreeGrafter"/>
</dbReference>
<dbReference type="InterPro" id="IPR029787">
    <property type="entry name" value="Nucleotide_cyclase"/>
</dbReference>
<dbReference type="NCBIfam" id="TIGR00254">
    <property type="entry name" value="GGDEF"/>
    <property type="match status" value="1"/>
</dbReference>
<dbReference type="CDD" id="cd01949">
    <property type="entry name" value="GGDEF"/>
    <property type="match status" value="1"/>
</dbReference>
<dbReference type="InterPro" id="IPR043128">
    <property type="entry name" value="Rev_trsase/Diguanyl_cyclase"/>
</dbReference>
<reference evidence="5 6" key="1">
    <citation type="submission" date="2020-08" db="EMBL/GenBank/DDBJ databases">
        <title>Genomic Encyclopedia of Type Strains, Phase IV (KMG-IV): sequencing the most valuable type-strain genomes for metagenomic binning, comparative biology and taxonomic classification.</title>
        <authorList>
            <person name="Goeker M."/>
        </authorList>
    </citation>
    <scope>NUCLEOTIDE SEQUENCE [LARGE SCALE GENOMIC DNA]</scope>
    <source>
        <strain evidence="5 6">DSM 106739</strain>
    </source>
</reference>
<dbReference type="Gene3D" id="3.40.50.2300">
    <property type="match status" value="2"/>
</dbReference>
<dbReference type="Pfam" id="PF00990">
    <property type="entry name" value="GGDEF"/>
    <property type="match status" value="1"/>
</dbReference>
<keyword evidence="1" id="KW-0805">Transcription regulation</keyword>
<dbReference type="InterPro" id="IPR028082">
    <property type="entry name" value="Peripla_BP_I"/>
</dbReference>
<sequence length="757" mass="81591">MSTVTQVESATPKRPLTLGILAADIDTAFALRLVAGIIDRASALGARTVFLPGHPPSGASEFDRQFNLVFRLPDATAFDGLIVIGTTLQYHLPPKALEAFLSTLPQVPTLCVGFASKIVPSVVNDNYGGFREVVDHLIRQHGCQRIAMIAGPAGQGEADERLAGWRDACADAGLPPAPELVLQGSFSRASGHAAMLSLIERGIAIDAVVAANDEMALGAMACAVERGLHVPQEVRFGGFDDILAAGRLGVGLTTVNQSHYELGSVGVSHLLAAIAGEPAPGLTRVPTRLVRRQSCGCGGFYAQPGALAAKLPERMAGMLEELAVAPEREPHYREAIQLVEQGLSRALVEADFQPLLAAVHAVARDALAAEGHVFGVQALLVAAQRWLIEPRQLTPEAWAAAARWLQQAQIALAGLQDVALQERHRLHSEQAMAFRELLKTRIATFDLRKLLEHLSEALADLRLDTCCIALYSGEARIDSLDDFDLPTQARMLYAFIGGREQPDLHGERFRTHDVLPARAWELAAQSSALIVYPVFHGAEHFGFIVFSVDPVVGGPWETIRDEVSSALKASLLVSELAAARDALRSDLAQAREGQRELADIAHRDELTGLLNRRGFLAEARLRADRLHADGLAAAVIFADLDGLKQINDRHGHAAGDVAIRQAADVLRRGFRAADLIGRIGGDEFVIFTANADPDALAAMRDRIYRLFERASQDLPFTLAGSLGYVVAPPGDAISIEEMLARADTVLYEEKRRRKGAV</sequence>
<evidence type="ECO:0000256" key="1">
    <source>
        <dbReference type="ARBA" id="ARBA00023015"/>
    </source>
</evidence>
<feature type="domain" description="GGDEF" evidence="4">
    <location>
        <begin position="631"/>
        <end position="757"/>
    </location>
</feature>
<dbReference type="InterPro" id="IPR046335">
    <property type="entry name" value="LacI/GalR-like_sensor"/>
</dbReference>
<comment type="caution">
    <text evidence="5">The sequence shown here is derived from an EMBL/GenBank/DDBJ whole genome shotgun (WGS) entry which is preliminary data.</text>
</comment>
<dbReference type="SUPFAM" id="SSF55073">
    <property type="entry name" value="Nucleotide cyclase"/>
    <property type="match status" value="1"/>
</dbReference>
<dbReference type="Gene3D" id="3.30.70.270">
    <property type="match status" value="1"/>
</dbReference>
<evidence type="ECO:0000256" key="2">
    <source>
        <dbReference type="ARBA" id="ARBA00023125"/>
    </source>
</evidence>
<organism evidence="5 6">
    <name type="scientific">Niveibacterium umoris</name>
    <dbReference type="NCBI Taxonomy" id="1193620"/>
    <lineage>
        <taxon>Bacteria</taxon>
        <taxon>Pseudomonadati</taxon>
        <taxon>Pseudomonadota</taxon>
        <taxon>Betaproteobacteria</taxon>
        <taxon>Rhodocyclales</taxon>
        <taxon>Rhodocyclaceae</taxon>
        <taxon>Niveibacterium</taxon>
    </lineage>
</organism>
<dbReference type="InterPro" id="IPR000160">
    <property type="entry name" value="GGDEF_dom"/>
</dbReference>
<dbReference type="EMBL" id="JACIET010000001">
    <property type="protein sequence ID" value="MBB4012919.1"/>
    <property type="molecule type" value="Genomic_DNA"/>
</dbReference>
<dbReference type="AlphaFoldDB" id="A0A840BN34"/>
<gene>
    <name evidence="5" type="ORF">GGR36_002227</name>
</gene>
<dbReference type="CDD" id="cd06267">
    <property type="entry name" value="PBP1_LacI_sugar_binding-like"/>
    <property type="match status" value="1"/>
</dbReference>
<keyword evidence="3" id="KW-0804">Transcription</keyword>
<dbReference type="SMART" id="SM00267">
    <property type="entry name" value="GGDEF"/>
    <property type="match status" value="1"/>
</dbReference>
<name>A0A840BN34_9RHOO</name>
<keyword evidence="2" id="KW-0238">DNA-binding</keyword>
<keyword evidence="6" id="KW-1185">Reference proteome</keyword>
<proteinExistence type="predicted"/>
<dbReference type="PANTHER" id="PTHR30146">
    <property type="entry name" value="LACI-RELATED TRANSCRIPTIONAL REPRESSOR"/>
    <property type="match status" value="1"/>
</dbReference>
<protein>
    <submittedName>
        <fullName evidence="5">Diguanylate cyclase (GGDEF)-like protein</fullName>
    </submittedName>
</protein>
<dbReference type="SUPFAM" id="SSF53822">
    <property type="entry name" value="Periplasmic binding protein-like I"/>
    <property type="match status" value="1"/>
</dbReference>
<evidence type="ECO:0000259" key="4">
    <source>
        <dbReference type="PROSITE" id="PS50887"/>
    </source>
</evidence>
<dbReference type="PANTHER" id="PTHR30146:SF109">
    <property type="entry name" value="HTH-TYPE TRANSCRIPTIONAL REGULATOR GALS"/>
    <property type="match status" value="1"/>
</dbReference>
<dbReference type="Proteomes" id="UP000561045">
    <property type="component" value="Unassembled WGS sequence"/>
</dbReference>
<dbReference type="PROSITE" id="PS50887">
    <property type="entry name" value="GGDEF"/>
    <property type="match status" value="1"/>
</dbReference>
<accession>A0A840BN34</accession>
<dbReference type="Pfam" id="PF13377">
    <property type="entry name" value="Peripla_BP_3"/>
    <property type="match status" value="1"/>
</dbReference>